<feature type="domain" description="Integrase zinc-binding" evidence="1">
    <location>
        <begin position="16"/>
        <end position="53"/>
    </location>
</feature>
<dbReference type="InterPro" id="IPR041588">
    <property type="entry name" value="Integrase_H2C2"/>
</dbReference>
<dbReference type="Gene3D" id="1.10.340.70">
    <property type="match status" value="1"/>
</dbReference>
<dbReference type="Proteomes" id="UP001162480">
    <property type="component" value="Chromosome 18"/>
</dbReference>
<sequence length="138" mass="16198">MDCEDSDTARWLGSRLSVNRTRAKILERFYWENVGKDTKEFVLSCDRCQKVNPVHKINVGELHPVLVPSKLNFQLNYSTTQMPKIGTLWGMINLYPEKIDVMIAIRESLISRVASNIRIDQSVQKEQCDRKHEQQYWK</sequence>
<gene>
    <name evidence="2" type="ORF">OCTVUL_1B026351</name>
</gene>
<proteinExistence type="predicted"/>
<keyword evidence="3" id="KW-1185">Reference proteome</keyword>
<dbReference type="Pfam" id="PF17921">
    <property type="entry name" value="Integrase_H2C2"/>
    <property type="match status" value="1"/>
</dbReference>
<organism evidence="2 3">
    <name type="scientific">Octopus vulgaris</name>
    <name type="common">Common octopus</name>
    <dbReference type="NCBI Taxonomy" id="6645"/>
    <lineage>
        <taxon>Eukaryota</taxon>
        <taxon>Metazoa</taxon>
        <taxon>Spiralia</taxon>
        <taxon>Lophotrochozoa</taxon>
        <taxon>Mollusca</taxon>
        <taxon>Cephalopoda</taxon>
        <taxon>Coleoidea</taxon>
        <taxon>Octopodiformes</taxon>
        <taxon>Octopoda</taxon>
        <taxon>Incirrata</taxon>
        <taxon>Octopodidae</taxon>
        <taxon>Octopus</taxon>
    </lineage>
</organism>
<evidence type="ECO:0000313" key="2">
    <source>
        <dbReference type="EMBL" id="CAI9735998.1"/>
    </source>
</evidence>
<evidence type="ECO:0000313" key="3">
    <source>
        <dbReference type="Proteomes" id="UP001162480"/>
    </source>
</evidence>
<protein>
    <recommendedName>
        <fullName evidence="1">Integrase zinc-binding domain-containing protein</fullName>
    </recommendedName>
</protein>
<accession>A0AA36FJ05</accession>
<dbReference type="AlphaFoldDB" id="A0AA36FJ05"/>
<dbReference type="EMBL" id="OX597831">
    <property type="protein sequence ID" value="CAI9735998.1"/>
    <property type="molecule type" value="Genomic_DNA"/>
</dbReference>
<name>A0AA36FJ05_OCTVU</name>
<evidence type="ECO:0000259" key="1">
    <source>
        <dbReference type="Pfam" id="PF17921"/>
    </source>
</evidence>
<reference evidence="2" key="1">
    <citation type="submission" date="2023-08" db="EMBL/GenBank/DDBJ databases">
        <authorList>
            <person name="Alioto T."/>
            <person name="Alioto T."/>
            <person name="Gomez Garrido J."/>
        </authorList>
    </citation>
    <scope>NUCLEOTIDE SEQUENCE</scope>
</reference>